<gene>
    <name evidence="2" type="ORF">JDV02_009221</name>
</gene>
<feature type="compositionally biased region" description="Basic and acidic residues" evidence="1">
    <location>
        <begin position="58"/>
        <end position="75"/>
    </location>
</feature>
<organism evidence="2 3">
    <name type="scientific">Purpureocillium takamizusanense</name>
    <dbReference type="NCBI Taxonomy" id="2060973"/>
    <lineage>
        <taxon>Eukaryota</taxon>
        <taxon>Fungi</taxon>
        <taxon>Dikarya</taxon>
        <taxon>Ascomycota</taxon>
        <taxon>Pezizomycotina</taxon>
        <taxon>Sordariomycetes</taxon>
        <taxon>Hypocreomycetidae</taxon>
        <taxon>Hypocreales</taxon>
        <taxon>Ophiocordycipitaceae</taxon>
        <taxon>Purpureocillium</taxon>
    </lineage>
</organism>
<dbReference type="Proteomes" id="UP000829364">
    <property type="component" value="Chromosome 9"/>
</dbReference>
<evidence type="ECO:0000313" key="3">
    <source>
        <dbReference type="Proteomes" id="UP000829364"/>
    </source>
</evidence>
<dbReference type="GeneID" id="72071166"/>
<proteinExistence type="predicted"/>
<evidence type="ECO:0000256" key="1">
    <source>
        <dbReference type="SAM" id="MobiDB-lite"/>
    </source>
</evidence>
<keyword evidence="3" id="KW-1185">Reference proteome</keyword>
<sequence length="242" mass="26728">MKVVVLMRHSNEKTDKEAVLKQARFKVIKVTRTRVTSDFHGHSSASQPRGGGCGGGAPDEHANHSDTRTPPRARDRRTFHCDDFVRLSRGDERRCLSPSYRLSVCVSAPSSDLPANQIMSGDARHFGRRRTKGARRKASGGWTPVSSRLVSPRLKRRLQHEGGSPMLQINREGNGESYAVHDNSVVVVGGLRVAARPSYLFVLRISCTGPPSINTQRTRPVSSSFLSHVSEPLSHQSRVCQK</sequence>
<reference evidence="2" key="1">
    <citation type="submission" date="2021-11" db="EMBL/GenBank/DDBJ databases">
        <title>Purpureocillium_takamizusanense_genome.</title>
        <authorList>
            <person name="Nguyen N.-H."/>
        </authorList>
    </citation>
    <scope>NUCLEOTIDE SEQUENCE</scope>
    <source>
        <strain evidence="2">PT3</strain>
    </source>
</reference>
<name>A0A9Q8QRF3_9HYPO</name>
<protein>
    <submittedName>
        <fullName evidence="2">Uncharacterized protein</fullName>
    </submittedName>
</protein>
<dbReference type="AlphaFoldDB" id="A0A9Q8QRF3"/>
<dbReference type="KEGG" id="ptkz:JDV02_009221"/>
<evidence type="ECO:0000313" key="2">
    <source>
        <dbReference type="EMBL" id="UNI23399.1"/>
    </source>
</evidence>
<accession>A0A9Q8QRF3</accession>
<feature type="region of interest" description="Disordered" evidence="1">
    <location>
        <begin position="37"/>
        <end position="75"/>
    </location>
</feature>
<dbReference type="RefSeq" id="XP_047846880.1">
    <property type="nucleotide sequence ID" value="XM_047990870.1"/>
</dbReference>
<dbReference type="EMBL" id="CP086362">
    <property type="protein sequence ID" value="UNI23399.1"/>
    <property type="molecule type" value="Genomic_DNA"/>
</dbReference>